<organism evidence="3 4">
    <name type="scientific">Niveispirillum cyanobacteriorum</name>
    <dbReference type="NCBI Taxonomy" id="1612173"/>
    <lineage>
        <taxon>Bacteria</taxon>
        <taxon>Pseudomonadati</taxon>
        <taxon>Pseudomonadota</taxon>
        <taxon>Alphaproteobacteria</taxon>
        <taxon>Rhodospirillales</taxon>
        <taxon>Azospirillaceae</taxon>
        <taxon>Niveispirillum</taxon>
    </lineage>
</organism>
<keyword evidence="3" id="KW-0614">Plasmid</keyword>
<dbReference type="KEGG" id="ncb:C0V82_26085"/>
<dbReference type="Proteomes" id="UP000234752">
    <property type="component" value="Plasmid unnamed3"/>
</dbReference>
<protein>
    <submittedName>
        <fullName evidence="3">Uncharacterized protein</fullName>
    </submittedName>
</protein>
<dbReference type="Pfam" id="PF13817">
    <property type="entry name" value="DDE_Tnp_IS66_C"/>
    <property type="match status" value="1"/>
</dbReference>
<dbReference type="PANTHER" id="PTHR33678">
    <property type="entry name" value="BLL1576 PROTEIN"/>
    <property type="match status" value="1"/>
</dbReference>
<dbReference type="InterPro" id="IPR039552">
    <property type="entry name" value="IS66_C"/>
</dbReference>
<feature type="domain" description="Transposase IS66 C-terminal" evidence="2">
    <location>
        <begin position="310"/>
        <end position="349"/>
    </location>
</feature>
<dbReference type="PANTHER" id="PTHR33678:SF1">
    <property type="entry name" value="BLL1576 PROTEIN"/>
    <property type="match status" value="1"/>
</dbReference>
<dbReference type="AlphaFoldDB" id="A0A2K9NLG0"/>
<reference evidence="3 4" key="1">
    <citation type="submission" date="2017-12" db="EMBL/GenBank/DDBJ databases">
        <title>Genomes of bacteria within cyanobacterial aggregates.</title>
        <authorList>
            <person name="Cai H."/>
        </authorList>
    </citation>
    <scope>NUCLEOTIDE SEQUENCE [LARGE SCALE GENOMIC DNA]</scope>
    <source>
        <strain evidence="3 4">TH16</strain>
        <plasmid evidence="3 4">unnamed3</plasmid>
    </source>
</reference>
<keyword evidence="4" id="KW-1185">Reference proteome</keyword>
<evidence type="ECO:0000259" key="1">
    <source>
        <dbReference type="Pfam" id="PF03050"/>
    </source>
</evidence>
<proteinExistence type="predicted"/>
<feature type="domain" description="Transposase IS66 central" evidence="1">
    <location>
        <begin position="35"/>
        <end position="303"/>
    </location>
</feature>
<dbReference type="EMBL" id="CP025615">
    <property type="protein sequence ID" value="AUN33891.1"/>
    <property type="molecule type" value="Genomic_DNA"/>
</dbReference>
<gene>
    <name evidence="3" type="ORF">C0V82_26085</name>
</gene>
<dbReference type="NCBIfam" id="NF033517">
    <property type="entry name" value="transpos_IS66"/>
    <property type="match status" value="1"/>
</dbReference>
<dbReference type="Pfam" id="PF03050">
    <property type="entry name" value="DDE_Tnp_IS66"/>
    <property type="match status" value="1"/>
</dbReference>
<sequence>MAERWPQGPGGHAPRGLALCQNWGLFIRHFWGVLSRQRHQMLAGQGVRLDRATLGYWVRRAAWWLRPLYEKLLRHIRSRPVVFCDETPLPRLDPGRGRTKTCQLWSQAVDERPWQGPSAPAVAYVYAEGRQTAEVQRQLSGFSGILQVDGYQAYKSLAKPSRSAEPIQLAFCMAHARRKFVDVYATTKSAVAQEVISRIAALYALEARINGQPAPVRHAVRQAEARPILEALRPYLLGVRAQISTQAGLAGAIGYMLNHWDGLCAYLEDGRIAIDSNVVERSMRPIGVGRRNSLFAGSAAGGEYWAILSSLINSAKLNGIDPQTYIADVLERLVSGEITINRIEELLPWAWKATREANLLERAA</sequence>
<dbReference type="RefSeq" id="WP_102115394.1">
    <property type="nucleotide sequence ID" value="NZ_CP025615.1"/>
</dbReference>
<dbReference type="InterPro" id="IPR004291">
    <property type="entry name" value="Transposase_IS66_central"/>
</dbReference>
<evidence type="ECO:0000313" key="4">
    <source>
        <dbReference type="Proteomes" id="UP000234752"/>
    </source>
</evidence>
<evidence type="ECO:0000259" key="2">
    <source>
        <dbReference type="Pfam" id="PF13817"/>
    </source>
</evidence>
<evidence type="ECO:0000313" key="3">
    <source>
        <dbReference type="EMBL" id="AUN33891.1"/>
    </source>
</evidence>
<accession>A0A2K9NLG0</accession>
<dbReference type="InterPro" id="IPR052344">
    <property type="entry name" value="Transposase-related"/>
</dbReference>
<geneLocation type="plasmid" evidence="3 4">
    <name>unnamed3</name>
</geneLocation>
<name>A0A2K9NLG0_9PROT</name>